<dbReference type="GO" id="GO:0046872">
    <property type="term" value="F:metal ion binding"/>
    <property type="evidence" value="ECO:0007669"/>
    <property type="project" value="UniProtKB-KW"/>
</dbReference>
<gene>
    <name evidence="7" type="ORF">KUCA_T00003741001</name>
</gene>
<dbReference type="AlphaFoldDB" id="W6MR83"/>
<keyword evidence="3" id="KW-0520">NAD</keyword>
<accession>W6MR83</accession>
<dbReference type="GO" id="GO:0006282">
    <property type="term" value="P:regulation of DNA repair"/>
    <property type="evidence" value="ECO:0007669"/>
    <property type="project" value="TreeGrafter"/>
</dbReference>
<dbReference type="PANTHER" id="PTHR11085">
    <property type="entry name" value="NAD-DEPENDENT PROTEIN DEACYLASE SIRTUIN-5, MITOCHONDRIAL-RELATED"/>
    <property type="match status" value="1"/>
</dbReference>
<dbReference type="GO" id="GO:0046459">
    <property type="term" value="P:short-chain fatty acid metabolic process"/>
    <property type="evidence" value="ECO:0007669"/>
    <property type="project" value="EnsemblFungi"/>
</dbReference>
<comment type="similarity">
    <text evidence="1">Belongs to the sirtuin family. Class I subfamily.</text>
</comment>
<keyword evidence="8" id="KW-1185">Reference proteome</keyword>
<keyword evidence="4" id="KW-0862">Zinc</keyword>
<feature type="compositionally biased region" description="Polar residues" evidence="5">
    <location>
        <begin position="48"/>
        <end position="61"/>
    </location>
</feature>
<feature type="region of interest" description="Disordered" evidence="5">
    <location>
        <begin position="410"/>
        <end position="446"/>
    </location>
</feature>
<dbReference type="GO" id="GO:0031509">
    <property type="term" value="P:subtelomeric heterochromatin formation"/>
    <property type="evidence" value="ECO:0007669"/>
    <property type="project" value="EnsemblFungi"/>
</dbReference>
<name>W6MR83_9ASCO</name>
<reference evidence="7" key="1">
    <citation type="submission" date="2013-12" db="EMBL/GenBank/DDBJ databases">
        <authorList>
            <person name="Genoscope - CEA"/>
        </authorList>
    </citation>
    <scope>NUCLEOTIDE SEQUENCE</scope>
    <source>
        <strain evidence="7">CBS 1993</strain>
    </source>
</reference>
<reference evidence="7" key="2">
    <citation type="submission" date="2014-02" db="EMBL/GenBank/DDBJ databases">
        <title>Complete DNA sequence of /Kuraishia capsulata/ illustrates novel genomic features among budding yeasts (/Saccharomycotina/).</title>
        <authorList>
            <person name="Morales L."/>
            <person name="Noel B."/>
            <person name="Porcel B."/>
            <person name="Marcet-Houben M."/>
            <person name="Hullo M-F."/>
            <person name="Sacerdot C."/>
            <person name="Tekaia F."/>
            <person name="Leh-Louis V."/>
            <person name="Despons L."/>
            <person name="Khanna V."/>
            <person name="Aury J-M."/>
            <person name="Barbe V."/>
            <person name="Couloux A."/>
            <person name="Labadie K."/>
            <person name="Pelletier E."/>
            <person name="Souciet J-L."/>
            <person name="Boekhout T."/>
            <person name="Gabaldon T."/>
            <person name="Wincker P."/>
            <person name="Dujon B."/>
        </authorList>
    </citation>
    <scope>NUCLEOTIDE SEQUENCE</scope>
    <source>
        <strain evidence="7">CBS 1993</strain>
    </source>
</reference>
<evidence type="ECO:0000259" key="6">
    <source>
        <dbReference type="PROSITE" id="PS50305"/>
    </source>
</evidence>
<feature type="compositionally biased region" description="Basic residues" evidence="5">
    <location>
        <begin position="423"/>
        <end position="432"/>
    </location>
</feature>
<evidence type="ECO:0000256" key="3">
    <source>
        <dbReference type="ARBA" id="ARBA00023027"/>
    </source>
</evidence>
<dbReference type="GO" id="GO:0005730">
    <property type="term" value="C:nucleolus"/>
    <property type="evidence" value="ECO:0007669"/>
    <property type="project" value="EnsemblFungi"/>
</dbReference>
<dbReference type="GO" id="GO:0005721">
    <property type="term" value="C:pericentric heterochromatin"/>
    <property type="evidence" value="ECO:0007669"/>
    <property type="project" value="EnsemblFungi"/>
</dbReference>
<evidence type="ECO:0000313" key="7">
    <source>
        <dbReference type="EMBL" id="CDK27762.1"/>
    </source>
</evidence>
<feature type="binding site" evidence="4">
    <location>
        <position position="259"/>
    </location>
    <ligand>
        <name>Zn(2+)</name>
        <dbReference type="ChEBI" id="CHEBI:29105"/>
    </ligand>
</feature>
<dbReference type="GO" id="GO:0009299">
    <property type="term" value="P:mRNA transcription"/>
    <property type="evidence" value="ECO:0007669"/>
    <property type="project" value="EnsemblFungi"/>
</dbReference>
<dbReference type="GO" id="GO:0005739">
    <property type="term" value="C:mitochondrion"/>
    <property type="evidence" value="ECO:0007669"/>
    <property type="project" value="EnsemblFungi"/>
</dbReference>
<dbReference type="GO" id="GO:0031508">
    <property type="term" value="P:pericentric heterochromatin formation"/>
    <property type="evidence" value="ECO:0007669"/>
    <property type="project" value="EnsemblFungi"/>
</dbReference>
<dbReference type="GO" id="GO:0000122">
    <property type="term" value="P:negative regulation of transcription by RNA polymerase II"/>
    <property type="evidence" value="ECO:0007669"/>
    <property type="project" value="EnsemblFungi"/>
</dbReference>
<dbReference type="GeneID" id="34521143"/>
<dbReference type="InterPro" id="IPR050134">
    <property type="entry name" value="NAD-dep_sirtuin_deacylases"/>
</dbReference>
<dbReference type="GO" id="GO:0140861">
    <property type="term" value="P:DNA repair-dependent chromatin remodeling"/>
    <property type="evidence" value="ECO:0007669"/>
    <property type="project" value="EnsemblFungi"/>
</dbReference>
<dbReference type="Proteomes" id="UP000019384">
    <property type="component" value="Unassembled WGS sequence"/>
</dbReference>
<dbReference type="InterPro" id="IPR003000">
    <property type="entry name" value="Sirtuin"/>
</dbReference>
<evidence type="ECO:0000313" key="8">
    <source>
        <dbReference type="Proteomes" id="UP000019384"/>
    </source>
</evidence>
<feature type="region of interest" description="Disordered" evidence="5">
    <location>
        <begin position="30"/>
        <end position="61"/>
    </location>
</feature>
<evidence type="ECO:0000256" key="1">
    <source>
        <dbReference type="ARBA" id="ARBA00006924"/>
    </source>
</evidence>
<dbReference type="InterPro" id="IPR026591">
    <property type="entry name" value="Sirtuin_cat_small_dom_sf"/>
</dbReference>
<organism evidence="7 8">
    <name type="scientific">Kuraishia capsulata CBS 1993</name>
    <dbReference type="NCBI Taxonomy" id="1382522"/>
    <lineage>
        <taxon>Eukaryota</taxon>
        <taxon>Fungi</taxon>
        <taxon>Dikarya</taxon>
        <taxon>Ascomycota</taxon>
        <taxon>Saccharomycotina</taxon>
        <taxon>Pichiomycetes</taxon>
        <taxon>Pichiales</taxon>
        <taxon>Pichiaceae</taxon>
        <taxon>Kuraishia</taxon>
    </lineage>
</organism>
<dbReference type="PROSITE" id="PS50305">
    <property type="entry name" value="SIRTUIN"/>
    <property type="match status" value="1"/>
</dbReference>
<protein>
    <recommendedName>
        <fullName evidence="6">Deacetylase sirtuin-type domain-containing protein</fullName>
    </recommendedName>
</protein>
<dbReference type="GO" id="GO:0031934">
    <property type="term" value="C:mating-type region heterochromatin"/>
    <property type="evidence" value="ECO:0007669"/>
    <property type="project" value="EnsemblFungi"/>
</dbReference>
<feature type="domain" description="Deacetylase sirtuin-type" evidence="6">
    <location>
        <begin position="104"/>
        <end position="406"/>
    </location>
</feature>
<keyword evidence="2" id="KW-0808">Transferase</keyword>
<dbReference type="GO" id="GO:1990414">
    <property type="term" value="P:replication-born double-strand break repair via sister chromatid exchange"/>
    <property type="evidence" value="ECO:0007669"/>
    <property type="project" value="EnsemblFungi"/>
</dbReference>
<dbReference type="GO" id="GO:0099115">
    <property type="term" value="C:chromosome, subtelomeric region"/>
    <property type="evidence" value="ECO:0007669"/>
    <property type="project" value="EnsemblFungi"/>
</dbReference>
<dbReference type="RefSeq" id="XP_022459755.1">
    <property type="nucleotide sequence ID" value="XM_022602187.1"/>
</dbReference>
<dbReference type="Gene3D" id="3.30.1600.10">
    <property type="entry name" value="SIR2/SIRT2 'Small Domain"/>
    <property type="match status" value="1"/>
</dbReference>
<sequence length="446" mass="50064">MSGKELLPSPAGSRVGKEVAEIVAKKLQFPLTPDDSLRNSDSEDESVSKQGFSIDQKSTENAIEEVKKIRETPKKTRKLPLRYRPPNGTILEISSFTESQSLQEQDDQIDVQDLSFLHHALEYSQRMVVVSGAGISVGSGIPDFRSANGLFQGLSSQAGPGGSGKQLFDYNVFRSEESTQKFHKMIQRLFQMSREAEPSKFHRYIDKVSGSDRLVRLYTQNIDCLEIQLPNLATATPLIPRPPFPKTIQLHGNVQLMSCSKCKYTTNMDPSFFEHSKGGICPECEEWETINQIAGKRARGCGVMRPRIVLYNEFHPDGETIGKVSATDLRAKPDCLVVVGTTLKIPGVRRLVKELSRVVHSQKGCIIWINTEMPSMSIVDYVEHFDLIVVGDCQLIPTIMEKFNHEIASKKRKPRQIKERQGKVIKKSKKNLKQSQLVPIKAEDPN</sequence>
<feature type="binding site" evidence="4">
    <location>
        <position position="284"/>
    </location>
    <ligand>
        <name>Zn(2+)</name>
        <dbReference type="ChEBI" id="CHEBI:29105"/>
    </ligand>
</feature>
<keyword evidence="4" id="KW-0479">Metal-binding</keyword>
<dbReference type="GO" id="GO:0070403">
    <property type="term" value="F:NAD+ binding"/>
    <property type="evidence" value="ECO:0007669"/>
    <property type="project" value="InterPro"/>
</dbReference>
<dbReference type="Pfam" id="PF02146">
    <property type="entry name" value="SIR2"/>
    <property type="match status" value="1"/>
</dbReference>
<dbReference type="InterPro" id="IPR026590">
    <property type="entry name" value="Ssirtuin_cat_dom"/>
</dbReference>
<dbReference type="EMBL" id="HG793128">
    <property type="protein sequence ID" value="CDK27762.1"/>
    <property type="molecule type" value="Genomic_DNA"/>
</dbReference>
<dbReference type="GO" id="GO:0140765">
    <property type="term" value="F:histone H3K56 deacetylase activity, NAD-dependent"/>
    <property type="evidence" value="ECO:0007669"/>
    <property type="project" value="EnsemblFungi"/>
</dbReference>
<evidence type="ECO:0000256" key="4">
    <source>
        <dbReference type="PROSITE-ProRule" id="PRU00236"/>
    </source>
</evidence>
<feature type="binding site" evidence="4">
    <location>
        <position position="262"/>
    </location>
    <ligand>
        <name>Zn(2+)</name>
        <dbReference type="ChEBI" id="CHEBI:29105"/>
    </ligand>
</feature>
<dbReference type="HOGENOM" id="CLU_021544_1_2_1"/>
<feature type="binding site" evidence="4">
    <location>
        <position position="301"/>
    </location>
    <ligand>
        <name>Zn(2+)</name>
        <dbReference type="ChEBI" id="CHEBI:29105"/>
    </ligand>
</feature>
<dbReference type="InterPro" id="IPR029035">
    <property type="entry name" value="DHS-like_NAD/FAD-binding_dom"/>
</dbReference>
<dbReference type="GO" id="GO:0033553">
    <property type="term" value="C:rDNA heterochromatin"/>
    <property type="evidence" value="ECO:0007669"/>
    <property type="project" value="EnsemblFungi"/>
</dbReference>
<evidence type="ECO:0000256" key="5">
    <source>
        <dbReference type="SAM" id="MobiDB-lite"/>
    </source>
</evidence>
<evidence type="ECO:0000256" key="2">
    <source>
        <dbReference type="ARBA" id="ARBA00022679"/>
    </source>
</evidence>
<dbReference type="SUPFAM" id="SSF52467">
    <property type="entry name" value="DHS-like NAD/FAD-binding domain"/>
    <property type="match status" value="1"/>
</dbReference>
<proteinExistence type="inferred from homology"/>
<dbReference type="Gene3D" id="3.40.50.1220">
    <property type="entry name" value="TPP-binding domain"/>
    <property type="match status" value="1"/>
</dbReference>
<dbReference type="PANTHER" id="PTHR11085:SF15">
    <property type="entry name" value="NAD-DEPENDENT HISTONE DEACETYLASE HST4"/>
    <property type="match status" value="1"/>
</dbReference>
<dbReference type="STRING" id="1382522.W6MR83"/>
<feature type="active site" description="Proton acceptor" evidence="4">
    <location>
        <position position="251"/>
    </location>
</feature>
<dbReference type="OrthoDB" id="2919105at2759"/>